<keyword evidence="1" id="KW-0732">Signal</keyword>
<reference evidence="2 3" key="1">
    <citation type="submission" date="2014-03" db="EMBL/GenBank/DDBJ databases">
        <title>Bradyrhizobium valentinum sp. nov., isolated from effective nodules of Lupinus mariae-josephae, a lupine endemic of basic-lime soils in Eastern Spain.</title>
        <authorList>
            <person name="Duran D."/>
            <person name="Rey L."/>
            <person name="Navarro A."/>
            <person name="Busquets A."/>
            <person name="Imperial J."/>
            <person name="Ruiz-Argueso T."/>
        </authorList>
    </citation>
    <scope>NUCLEOTIDE SEQUENCE [LARGE SCALE GENOMIC DNA]</scope>
    <source>
        <strain evidence="2 3">Ro19</strain>
    </source>
</reference>
<proteinExistence type="predicted"/>
<name>A0A0R3NEH6_9BRAD</name>
<evidence type="ECO:0000256" key="1">
    <source>
        <dbReference type="SAM" id="SignalP"/>
    </source>
</evidence>
<keyword evidence="3" id="KW-1185">Reference proteome</keyword>
<accession>A0A0R3NEH6</accession>
<dbReference type="AlphaFoldDB" id="A0A0R3NEH6"/>
<feature type="chain" id="PRO_5006445245" evidence="1">
    <location>
        <begin position="29"/>
        <end position="93"/>
    </location>
</feature>
<evidence type="ECO:0000313" key="3">
    <source>
        <dbReference type="Proteomes" id="UP000052023"/>
    </source>
</evidence>
<feature type="signal peptide" evidence="1">
    <location>
        <begin position="1"/>
        <end position="28"/>
    </location>
</feature>
<comment type="caution">
    <text evidence="2">The sequence shown here is derived from an EMBL/GenBank/DDBJ whole genome shotgun (WGS) entry which is preliminary data.</text>
</comment>
<sequence length="93" mass="10398">MSRRANLSRILVLVVALLLAAVSTGVFARGFPSADPRNDRHWIEMFHSRQSGAERDRPGQTWTGAIDLHRTNVALIGTVAPLLVGRLRRVEWI</sequence>
<gene>
    <name evidence="2" type="ORF">CQ13_01650</name>
</gene>
<evidence type="ECO:0000313" key="2">
    <source>
        <dbReference type="EMBL" id="KRR30380.1"/>
    </source>
</evidence>
<dbReference type="EMBL" id="LLYA01000001">
    <property type="protein sequence ID" value="KRR30380.1"/>
    <property type="molecule type" value="Genomic_DNA"/>
</dbReference>
<organism evidence="2 3">
    <name type="scientific">Bradyrhizobium retamae</name>
    <dbReference type="NCBI Taxonomy" id="1300035"/>
    <lineage>
        <taxon>Bacteria</taxon>
        <taxon>Pseudomonadati</taxon>
        <taxon>Pseudomonadota</taxon>
        <taxon>Alphaproteobacteria</taxon>
        <taxon>Hyphomicrobiales</taxon>
        <taxon>Nitrobacteraceae</taxon>
        <taxon>Bradyrhizobium</taxon>
    </lineage>
</organism>
<dbReference type="Proteomes" id="UP000052023">
    <property type="component" value="Unassembled WGS sequence"/>
</dbReference>
<protein>
    <submittedName>
        <fullName evidence="2">Uncharacterized protein</fullName>
    </submittedName>
</protein>